<organism evidence="5 6">
    <name type="scientific">Thelohanellus kitauei</name>
    <name type="common">Myxosporean</name>
    <dbReference type="NCBI Taxonomy" id="669202"/>
    <lineage>
        <taxon>Eukaryota</taxon>
        <taxon>Metazoa</taxon>
        <taxon>Cnidaria</taxon>
        <taxon>Myxozoa</taxon>
        <taxon>Myxosporea</taxon>
        <taxon>Bivalvulida</taxon>
        <taxon>Platysporina</taxon>
        <taxon>Myxobolidae</taxon>
        <taxon>Thelohanellus</taxon>
    </lineage>
</organism>
<reference evidence="5 6" key="1">
    <citation type="journal article" date="2014" name="Genome Biol. Evol.">
        <title>The genome of the myxosporean Thelohanellus kitauei shows adaptations to nutrient acquisition within its fish host.</title>
        <authorList>
            <person name="Yang Y."/>
            <person name="Xiong J."/>
            <person name="Zhou Z."/>
            <person name="Huo F."/>
            <person name="Miao W."/>
            <person name="Ran C."/>
            <person name="Liu Y."/>
            <person name="Zhang J."/>
            <person name="Feng J."/>
            <person name="Wang M."/>
            <person name="Wang M."/>
            <person name="Wang L."/>
            <person name="Yao B."/>
        </authorList>
    </citation>
    <scope>NUCLEOTIDE SEQUENCE [LARGE SCALE GENOMIC DNA]</scope>
    <source>
        <strain evidence="5">Wuqing</strain>
    </source>
</reference>
<comment type="caution">
    <text evidence="5">The sequence shown here is derived from an EMBL/GenBank/DDBJ whole genome shotgun (WGS) entry which is preliminary data.</text>
</comment>
<dbReference type="InterPro" id="IPR045180">
    <property type="entry name" value="La_dom_prot"/>
</dbReference>
<dbReference type="GO" id="GO:0010494">
    <property type="term" value="C:cytoplasmic stress granule"/>
    <property type="evidence" value="ECO:0007669"/>
    <property type="project" value="TreeGrafter"/>
</dbReference>
<evidence type="ECO:0000259" key="4">
    <source>
        <dbReference type="PROSITE" id="PS50961"/>
    </source>
</evidence>
<dbReference type="SMART" id="SM00715">
    <property type="entry name" value="LA"/>
    <property type="match status" value="1"/>
</dbReference>
<keyword evidence="1 2" id="KW-0694">RNA-binding</keyword>
<sequence length="472" mass="52803">MNPNAEGNQEFGYDNRGGHGSRYKMNNRRGWRYRGGNDRGAYRNQRDRRNSSANRDNNRQPYVPQSIDISDSSQWPSIQEVSSGNIRSRQPTSNARQPDTAPATSEQPQRQNEADSPPGYRRGGSYSTGQHSLQQNAGPVGNYGGRPNAGYRNRGGRYGGSGRGYHGGGGYGRRYQRMPYQGFVPPLPTDHQLMSGYINGHVLFNPIPMAFMDERNKSAETLKQVEYYFSQQNLQNDYYMRSQMDQDGWVDLGLIYNFKRIQRLEISFDEYVKSLVPSELLEVDLETKKVRTSIDPKQWVLDGPPPADVSNSTGSSRKPSSSEAPYVPPMTQVSPMVFPVNPGYPMNPTRGRYFQQTIGVIPAPFYGYTYPEYAPGMYYQYYGQEYVQSFIPEVVNPDIHVDLSANDTTSQDVIQDSGVSITQTQSVAEKPTAEESISNNVVPVGEAKDLDELASKVTTLDIGSSPPFSSSQ</sequence>
<dbReference type="SUPFAM" id="SSF46785">
    <property type="entry name" value="Winged helix' DNA-binding domain"/>
    <property type="match status" value="1"/>
</dbReference>
<feature type="domain" description="HTH La-type RNA-binding" evidence="4">
    <location>
        <begin position="211"/>
        <end position="302"/>
    </location>
</feature>
<evidence type="ECO:0000256" key="3">
    <source>
        <dbReference type="SAM" id="MobiDB-lite"/>
    </source>
</evidence>
<dbReference type="EMBL" id="JWZT01001233">
    <property type="protein sequence ID" value="KII72430.1"/>
    <property type="molecule type" value="Genomic_DNA"/>
</dbReference>
<feature type="compositionally biased region" description="Polar residues" evidence="3">
    <location>
        <begin position="125"/>
        <end position="137"/>
    </location>
</feature>
<dbReference type="GO" id="GO:0005829">
    <property type="term" value="C:cytosol"/>
    <property type="evidence" value="ECO:0007669"/>
    <property type="project" value="TreeGrafter"/>
</dbReference>
<evidence type="ECO:0000313" key="6">
    <source>
        <dbReference type="Proteomes" id="UP000031668"/>
    </source>
</evidence>
<proteinExistence type="predicted"/>
<dbReference type="PANTHER" id="PTHR22792">
    <property type="entry name" value="LUPUS LA PROTEIN-RELATED"/>
    <property type="match status" value="1"/>
</dbReference>
<dbReference type="Proteomes" id="UP000031668">
    <property type="component" value="Unassembled WGS sequence"/>
</dbReference>
<feature type="compositionally biased region" description="Polar residues" evidence="3">
    <location>
        <begin position="67"/>
        <end position="111"/>
    </location>
</feature>
<dbReference type="PROSITE" id="PS50961">
    <property type="entry name" value="HTH_LA"/>
    <property type="match status" value="1"/>
</dbReference>
<keyword evidence="6" id="KW-1185">Reference proteome</keyword>
<evidence type="ECO:0000256" key="1">
    <source>
        <dbReference type="ARBA" id="ARBA00022884"/>
    </source>
</evidence>
<feature type="compositionally biased region" description="Basic and acidic residues" evidence="3">
    <location>
        <begin position="35"/>
        <end position="50"/>
    </location>
</feature>
<dbReference type="InterPro" id="IPR006630">
    <property type="entry name" value="La_HTH"/>
</dbReference>
<evidence type="ECO:0000313" key="5">
    <source>
        <dbReference type="EMBL" id="KII72430.1"/>
    </source>
</evidence>
<dbReference type="GO" id="GO:0045727">
    <property type="term" value="P:positive regulation of translation"/>
    <property type="evidence" value="ECO:0007669"/>
    <property type="project" value="TreeGrafter"/>
</dbReference>
<feature type="compositionally biased region" description="Polar residues" evidence="3">
    <location>
        <begin position="309"/>
        <end position="323"/>
    </location>
</feature>
<dbReference type="GO" id="GO:0003723">
    <property type="term" value="F:RNA binding"/>
    <property type="evidence" value="ECO:0007669"/>
    <property type="project" value="UniProtKB-UniRule"/>
</dbReference>
<protein>
    <submittedName>
        <fullName evidence="5">La-related protein 1</fullName>
    </submittedName>
</protein>
<feature type="region of interest" description="Disordered" evidence="3">
    <location>
        <begin position="1"/>
        <end position="165"/>
    </location>
</feature>
<feature type="compositionally biased region" description="Gly residues" evidence="3">
    <location>
        <begin position="156"/>
        <end position="165"/>
    </location>
</feature>
<dbReference type="AlphaFoldDB" id="A0A0C2N7W3"/>
<accession>A0A0C2N7W3</accession>
<dbReference type="InterPro" id="IPR036388">
    <property type="entry name" value="WH-like_DNA-bd_sf"/>
</dbReference>
<dbReference type="PANTHER" id="PTHR22792:SF132">
    <property type="entry name" value="LA-RELATED PROTEIN 1"/>
    <property type="match status" value="1"/>
</dbReference>
<feature type="region of interest" description="Disordered" evidence="3">
    <location>
        <begin position="296"/>
        <end position="327"/>
    </location>
</feature>
<gene>
    <name evidence="5" type="ORF">RF11_03671</name>
</gene>
<name>A0A0C2N7W3_THEKT</name>
<feature type="compositionally biased region" description="Basic residues" evidence="3">
    <location>
        <begin position="19"/>
        <end position="32"/>
    </location>
</feature>
<dbReference type="Pfam" id="PF05383">
    <property type="entry name" value="La"/>
    <property type="match status" value="1"/>
</dbReference>
<dbReference type="Gene3D" id="1.10.10.10">
    <property type="entry name" value="Winged helix-like DNA-binding domain superfamily/Winged helix DNA-binding domain"/>
    <property type="match status" value="1"/>
</dbReference>
<dbReference type="CDD" id="cd07323">
    <property type="entry name" value="LAM"/>
    <property type="match status" value="1"/>
</dbReference>
<dbReference type="OrthoDB" id="5989714at2759"/>
<dbReference type="InterPro" id="IPR036390">
    <property type="entry name" value="WH_DNA-bd_sf"/>
</dbReference>
<evidence type="ECO:0000256" key="2">
    <source>
        <dbReference type="PROSITE-ProRule" id="PRU00332"/>
    </source>
</evidence>